<evidence type="ECO:0000313" key="2">
    <source>
        <dbReference type="EMBL" id="KAA5606837.1"/>
    </source>
</evidence>
<evidence type="ECO:0000256" key="1">
    <source>
        <dbReference type="SAM" id="MobiDB-lite"/>
    </source>
</evidence>
<feature type="region of interest" description="Disordered" evidence="1">
    <location>
        <begin position="106"/>
        <end position="135"/>
    </location>
</feature>
<reference evidence="2 3" key="1">
    <citation type="submission" date="2019-09" db="EMBL/GenBank/DDBJ databases">
        <title>Genome sequence of Roseospira marina, one of the more divergent members of the non-sulfur purple photosynthetic bacterial family, the Rhodospirillaceae.</title>
        <authorList>
            <person name="Meyer T."/>
            <person name="Kyndt J."/>
        </authorList>
    </citation>
    <scope>NUCLEOTIDE SEQUENCE [LARGE SCALE GENOMIC DNA]</scope>
    <source>
        <strain evidence="2 3">DSM 15113</strain>
    </source>
</reference>
<keyword evidence="3" id="KW-1185">Reference proteome</keyword>
<gene>
    <name evidence="2" type="ORF">F1188_02645</name>
</gene>
<dbReference type="EMBL" id="VWPJ01000002">
    <property type="protein sequence ID" value="KAA5606837.1"/>
    <property type="molecule type" value="Genomic_DNA"/>
</dbReference>
<name>A0A5M6IG32_9PROT</name>
<accession>A0A5M6IG32</accession>
<sequence>MLPGWVKEQLGFEDAGDTWTAPPPRPDPAGSEPAAFGAERYGIVPPSERPGAPGDTRPLTDRVMGATRGTLAPATGAALILGAPVAPLETGPDAPTPQIQTETVEIHGPQTPGSAGVPGRDGRPAGAAGGPSVTTTVHLTVNGAVEPDALRRTVETAVEDAVRRALEDARDAQAADERASLYD</sequence>
<evidence type="ECO:0000313" key="3">
    <source>
        <dbReference type="Proteomes" id="UP000324065"/>
    </source>
</evidence>
<feature type="region of interest" description="Disordered" evidence="1">
    <location>
        <begin position="1"/>
        <end position="62"/>
    </location>
</feature>
<protein>
    <submittedName>
        <fullName evidence="2">Uncharacterized protein</fullName>
    </submittedName>
</protein>
<comment type="caution">
    <text evidence="2">The sequence shown here is derived from an EMBL/GenBank/DDBJ whole genome shotgun (WGS) entry which is preliminary data.</text>
</comment>
<organism evidence="2 3">
    <name type="scientific">Roseospira marina</name>
    <dbReference type="NCBI Taxonomy" id="140057"/>
    <lineage>
        <taxon>Bacteria</taxon>
        <taxon>Pseudomonadati</taxon>
        <taxon>Pseudomonadota</taxon>
        <taxon>Alphaproteobacteria</taxon>
        <taxon>Rhodospirillales</taxon>
        <taxon>Rhodospirillaceae</taxon>
        <taxon>Roseospira</taxon>
    </lineage>
</organism>
<dbReference type="Proteomes" id="UP000324065">
    <property type="component" value="Unassembled WGS sequence"/>
</dbReference>
<dbReference type="AlphaFoldDB" id="A0A5M6IG32"/>
<proteinExistence type="predicted"/>